<evidence type="ECO:0000313" key="27">
    <source>
        <dbReference type="Proteomes" id="UP000466514"/>
    </source>
</evidence>
<feature type="compositionally biased region" description="Basic and acidic residues" evidence="24">
    <location>
        <begin position="1"/>
        <end position="36"/>
    </location>
</feature>
<comment type="catalytic activity">
    <reaction evidence="21">
        <text>decanoyl-CoA + H2O = decanoate + CoA + H(+)</text>
        <dbReference type="Rhea" id="RHEA:40059"/>
        <dbReference type="ChEBI" id="CHEBI:15377"/>
        <dbReference type="ChEBI" id="CHEBI:15378"/>
        <dbReference type="ChEBI" id="CHEBI:27689"/>
        <dbReference type="ChEBI" id="CHEBI:57287"/>
        <dbReference type="ChEBI" id="CHEBI:61430"/>
    </reaction>
    <physiologicalReaction direction="left-to-right" evidence="21">
        <dbReference type="Rhea" id="RHEA:40060"/>
    </physiologicalReaction>
</comment>
<keyword evidence="12" id="KW-0966">Cell projection</keyword>
<dbReference type="PANTHER" id="PTHR12418">
    <property type="entry name" value="ACYL-COENZYME A THIOESTERASE THEM4"/>
    <property type="match status" value="1"/>
</dbReference>
<comment type="catalytic activity">
    <reaction evidence="14">
        <text>(9Z)-octadecenoyl-CoA + H2O = (9Z)-octadecenoate + CoA + H(+)</text>
        <dbReference type="Rhea" id="RHEA:40139"/>
        <dbReference type="ChEBI" id="CHEBI:15377"/>
        <dbReference type="ChEBI" id="CHEBI:15378"/>
        <dbReference type="ChEBI" id="CHEBI:30823"/>
        <dbReference type="ChEBI" id="CHEBI:57287"/>
        <dbReference type="ChEBI" id="CHEBI:57387"/>
    </reaction>
    <physiologicalReaction direction="left-to-right" evidence="14">
        <dbReference type="Rhea" id="RHEA:40140"/>
    </physiologicalReaction>
</comment>
<dbReference type="EC" id="3.1.2.2" evidence="16"/>
<evidence type="ECO:0000256" key="17">
    <source>
        <dbReference type="ARBA" id="ARBA00040123"/>
    </source>
</evidence>
<evidence type="ECO:0000256" key="18">
    <source>
        <dbReference type="ARBA" id="ARBA00043210"/>
    </source>
</evidence>
<dbReference type="EMBL" id="AP022574">
    <property type="protein sequence ID" value="BBX66964.1"/>
    <property type="molecule type" value="Genomic_DNA"/>
</dbReference>
<keyword evidence="10" id="KW-0443">Lipid metabolism</keyword>
<dbReference type="GO" id="GO:0005737">
    <property type="term" value="C:cytoplasm"/>
    <property type="evidence" value="ECO:0007669"/>
    <property type="project" value="UniProtKB-SubCell"/>
</dbReference>
<proteinExistence type="inferred from homology"/>
<evidence type="ECO:0000256" key="6">
    <source>
        <dbReference type="ARBA" id="ARBA00022703"/>
    </source>
</evidence>
<keyword evidence="11" id="KW-0472">Membrane</keyword>
<evidence type="ECO:0000256" key="16">
    <source>
        <dbReference type="ARBA" id="ARBA00038848"/>
    </source>
</evidence>
<evidence type="ECO:0000256" key="20">
    <source>
        <dbReference type="ARBA" id="ARBA00047734"/>
    </source>
</evidence>
<evidence type="ECO:0000256" key="23">
    <source>
        <dbReference type="ARBA" id="ARBA00048180"/>
    </source>
</evidence>
<keyword evidence="7" id="KW-0378">Hydrolase</keyword>
<protein>
    <recommendedName>
        <fullName evidence="17">Acyl-coenzyme A thioesterase THEM4</fullName>
        <ecNumber evidence="16">3.1.2.2</ecNumber>
    </recommendedName>
    <alternativeName>
        <fullName evidence="18">Thioesterase superfamily member 4</fullName>
    </alternativeName>
</protein>
<dbReference type="Proteomes" id="UP000466514">
    <property type="component" value="Chromosome"/>
</dbReference>
<evidence type="ECO:0000256" key="24">
    <source>
        <dbReference type="SAM" id="MobiDB-lite"/>
    </source>
</evidence>
<evidence type="ECO:0000256" key="15">
    <source>
        <dbReference type="ARBA" id="ARBA00038456"/>
    </source>
</evidence>
<comment type="catalytic activity">
    <reaction evidence="13">
        <text>(5Z,8Z,11Z,14Z)-eicosatetraenoyl-CoA + H2O = (5Z,8Z,11Z,14Z)-eicosatetraenoate + CoA + H(+)</text>
        <dbReference type="Rhea" id="RHEA:40151"/>
        <dbReference type="ChEBI" id="CHEBI:15377"/>
        <dbReference type="ChEBI" id="CHEBI:15378"/>
        <dbReference type="ChEBI" id="CHEBI:32395"/>
        <dbReference type="ChEBI" id="CHEBI:57287"/>
        <dbReference type="ChEBI" id="CHEBI:57368"/>
    </reaction>
    <physiologicalReaction direction="left-to-right" evidence="13">
        <dbReference type="Rhea" id="RHEA:40152"/>
    </physiologicalReaction>
</comment>
<dbReference type="AlphaFoldDB" id="A0A7I7M484"/>
<comment type="catalytic activity">
    <reaction evidence="22">
        <text>dodecanoyl-CoA + H2O = dodecanoate + CoA + H(+)</text>
        <dbReference type="Rhea" id="RHEA:30135"/>
        <dbReference type="ChEBI" id="CHEBI:15377"/>
        <dbReference type="ChEBI" id="CHEBI:15378"/>
        <dbReference type="ChEBI" id="CHEBI:18262"/>
        <dbReference type="ChEBI" id="CHEBI:57287"/>
        <dbReference type="ChEBI" id="CHEBI:57375"/>
    </reaction>
    <physiologicalReaction direction="left-to-right" evidence="22">
        <dbReference type="Rhea" id="RHEA:30136"/>
    </physiologicalReaction>
</comment>
<sequence length="233" mass="25163">MTADERSREEQMTADERSRDEQMTDDPRTLDPDYDSHGGFPNFEPATPGPGFGRFLTAMRRAQDLAVSANPDAGTWDRAADLAESLVDLLAPADAAEGVGPANRVPSLPGAGSLLMPPYRVAEFTADGVELQVQFSRFSVGGNHAVHGGVLPLLFDSVFGMVIHATGRPISRTAFLHVDYRKVTPIDTVLTARGWLREAQGRKAFVNAELRNPDGDLLAEANGLMIRLLPGQP</sequence>
<dbReference type="Pfam" id="PF03061">
    <property type="entry name" value="4HBT"/>
    <property type="match status" value="1"/>
</dbReference>
<keyword evidence="27" id="KW-1185">Reference proteome</keyword>
<evidence type="ECO:0000256" key="2">
    <source>
        <dbReference type="ARBA" id="ARBA00004496"/>
    </source>
</evidence>
<evidence type="ECO:0000256" key="14">
    <source>
        <dbReference type="ARBA" id="ARBA00037002"/>
    </source>
</evidence>
<keyword evidence="8" id="KW-0276">Fatty acid metabolism</keyword>
<feature type="domain" description="Thioesterase" evidence="25">
    <location>
        <begin position="145"/>
        <end position="218"/>
    </location>
</feature>
<accession>A0A7I7M484</accession>
<evidence type="ECO:0000256" key="22">
    <source>
        <dbReference type="ARBA" id="ARBA00048074"/>
    </source>
</evidence>
<feature type="region of interest" description="Disordered" evidence="24">
    <location>
        <begin position="1"/>
        <end position="52"/>
    </location>
</feature>
<keyword evidence="5" id="KW-0963">Cytoplasm</keyword>
<dbReference type="GO" id="GO:0016787">
    <property type="term" value="F:hydrolase activity"/>
    <property type="evidence" value="ECO:0007669"/>
    <property type="project" value="UniProtKB-KW"/>
</dbReference>
<dbReference type="PANTHER" id="PTHR12418:SF19">
    <property type="entry name" value="ACYL-COENZYME A THIOESTERASE THEM4"/>
    <property type="match status" value="1"/>
</dbReference>
<comment type="catalytic activity">
    <reaction evidence="23">
        <text>tetradecanoyl-CoA + H2O = tetradecanoate + CoA + H(+)</text>
        <dbReference type="Rhea" id="RHEA:40119"/>
        <dbReference type="ChEBI" id="CHEBI:15377"/>
        <dbReference type="ChEBI" id="CHEBI:15378"/>
        <dbReference type="ChEBI" id="CHEBI:30807"/>
        <dbReference type="ChEBI" id="CHEBI:57287"/>
        <dbReference type="ChEBI" id="CHEBI:57385"/>
    </reaction>
    <physiologicalReaction direction="left-to-right" evidence="23">
        <dbReference type="Rhea" id="RHEA:40120"/>
    </physiologicalReaction>
</comment>
<evidence type="ECO:0000256" key="10">
    <source>
        <dbReference type="ARBA" id="ARBA00023098"/>
    </source>
</evidence>
<dbReference type="InterPro" id="IPR052365">
    <property type="entry name" value="THEM4/THEM5_acyl-CoA_thioest"/>
</dbReference>
<evidence type="ECO:0000256" key="1">
    <source>
        <dbReference type="ARBA" id="ARBA00004170"/>
    </source>
</evidence>
<evidence type="ECO:0000256" key="8">
    <source>
        <dbReference type="ARBA" id="ARBA00022832"/>
    </source>
</evidence>
<comment type="subcellular location">
    <subcellularLocation>
        <location evidence="3">Cell projection</location>
        <location evidence="3">Ruffle membrane</location>
    </subcellularLocation>
    <subcellularLocation>
        <location evidence="2">Cytoplasm</location>
    </subcellularLocation>
    <subcellularLocation>
        <location evidence="1">Membrane</location>
        <topology evidence="1">Peripheral membrane protein</topology>
    </subcellularLocation>
</comment>
<comment type="catalytic activity">
    <reaction evidence="19">
        <text>octanoyl-CoA + H2O = octanoate + CoA + H(+)</text>
        <dbReference type="Rhea" id="RHEA:30143"/>
        <dbReference type="ChEBI" id="CHEBI:15377"/>
        <dbReference type="ChEBI" id="CHEBI:15378"/>
        <dbReference type="ChEBI" id="CHEBI:25646"/>
        <dbReference type="ChEBI" id="CHEBI:57287"/>
        <dbReference type="ChEBI" id="CHEBI:57386"/>
    </reaction>
    <physiologicalReaction direction="left-to-right" evidence="19">
        <dbReference type="Rhea" id="RHEA:30144"/>
    </physiologicalReaction>
</comment>
<organism evidence="26 27">
    <name type="scientific">Mycolicibacterium psychrotolerans</name>
    <dbReference type="NCBI Taxonomy" id="216929"/>
    <lineage>
        <taxon>Bacteria</taxon>
        <taxon>Bacillati</taxon>
        <taxon>Actinomycetota</taxon>
        <taxon>Actinomycetes</taxon>
        <taxon>Mycobacteriales</taxon>
        <taxon>Mycobacteriaceae</taxon>
        <taxon>Mycolicibacterium</taxon>
    </lineage>
</organism>
<dbReference type="CDD" id="cd03443">
    <property type="entry name" value="PaaI_thioesterase"/>
    <property type="match status" value="1"/>
</dbReference>
<evidence type="ECO:0000256" key="3">
    <source>
        <dbReference type="ARBA" id="ARBA00004632"/>
    </source>
</evidence>
<name>A0A7I7M484_9MYCO</name>
<dbReference type="Gene3D" id="3.10.129.10">
    <property type="entry name" value="Hotdog Thioesterase"/>
    <property type="match status" value="1"/>
</dbReference>
<dbReference type="SUPFAM" id="SSF54637">
    <property type="entry name" value="Thioesterase/thiol ester dehydrase-isomerase"/>
    <property type="match status" value="1"/>
</dbReference>
<evidence type="ECO:0000259" key="25">
    <source>
        <dbReference type="Pfam" id="PF03061"/>
    </source>
</evidence>
<evidence type="ECO:0000256" key="5">
    <source>
        <dbReference type="ARBA" id="ARBA00022490"/>
    </source>
</evidence>
<dbReference type="GO" id="GO:0016020">
    <property type="term" value="C:membrane"/>
    <property type="evidence" value="ECO:0007669"/>
    <property type="project" value="UniProtKB-SubCell"/>
</dbReference>
<evidence type="ECO:0000256" key="11">
    <source>
        <dbReference type="ARBA" id="ARBA00023136"/>
    </source>
</evidence>
<evidence type="ECO:0000256" key="19">
    <source>
        <dbReference type="ARBA" id="ARBA00047588"/>
    </source>
</evidence>
<evidence type="ECO:0000256" key="9">
    <source>
        <dbReference type="ARBA" id="ARBA00022946"/>
    </source>
</evidence>
<dbReference type="InterPro" id="IPR029069">
    <property type="entry name" value="HotDog_dom_sf"/>
</dbReference>
<comment type="catalytic activity">
    <reaction evidence="20">
        <text>hexadecanoyl-CoA + H2O = hexadecanoate + CoA + H(+)</text>
        <dbReference type="Rhea" id="RHEA:16645"/>
        <dbReference type="ChEBI" id="CHEBI:7896"/>
        <dbReference type="ChEBI" id="CHEBI:15377"/>
        <dbReference type="ChEBI" id="CHEBI:15378"/>
        <dbReference type="ChEBI" id="CHEBI:57287"/>
        <dbReference type="ChEBI" id="CHEBI:57379"/>
        <dbReference type="EC" id="3.1.2.2"/>
    </reaction>
    <physiologicalReaction direction="left-to-right" evidence="20">
        <dbReference type="Rhea" id="RHEA:16646"/>
    </physiologicalReaction>
</comment>
<evidence type="ECO:0000256" key="7">
    <source>
        <dbReference type="ARBA" id="ARBA00022801"/>
    </source>
</evidence>
<keyword evidence="6" id="KW-0053">Apoptosis</keyword>
<evidence type="ECO:0000256" key="21">
    <source>
        <dbReference type="ARBA" id="ARBA00047969"/>
    </source>
</evidence>
<evidence type="ECO:0000256" key="12">
    <source>
        <dbReference type="ARBA" id="ARBA00023273"/>
    </source>
</evidence>
<reference evidence="26 27" key="1">
    <citation type="journal article" date="2019" name="Emerg. Microbes Infect.">
        <title>Comprehensive subspecies identification of 175 nontuberculous mycobacteria species based on 7547 genomic profiles.</title>
        <authorList>
            <person name="Matsumoto Y."/>
            <person name="Kinjo T."/>
            <person name="Motooka D."/>
            <person name="Nabeya D."/>
            <person name="Jung N."/>
            <person name="Uechi K."/>
            <person name="Horii T."/>
            <person name="Iida T."/>
            <person name="Fujita J."/>
            <person name="Nakamura S."/>
        </authorList>
    </citation>
    <scope>NUCLEOTIDE SEQUENCE [LARGE SCALE GENOMIC DNA]</scope>
    <source>
        <strain evidence="26 27">JCM 13323</strain>
    </source>
</reference>
<dbReference type="InterPro" id="IPR006683">
    <property type="entry name" value="Thioestr_dom"/>
</dbReference>
<gene>
    <name evidence="26" type="ORF">MPSYJ_04250</name>
</gene>
<comment type="similarity">
    <text evidence="15">Belongs to the THEM4/THEM5 thioesterase family.</text>
</comment>
<keyword evidence="9" id="KW-0809">Transit peptide</keyword>
<evidence type="ECO:0000313" key="26">
    <source>
        <dbReference type="EMBL" id="BBX66964.1"/>
    </source>
</evidence>
<evidence type="ECO:0000256" key="4">
    <source>
        <dbReference type="ARBA" id="ARBA00022475"/>
    </source>
</evidence>
<dbReference type="KEGG" id="mpsc:MPSYJ_04250"/>
<keyword evidence="4" id="KW-1003">Cell membrane</keyword>
<evidence type="ECO:0000256" key="13">
    <source>
        <dbReference type="ARBA" id="ARBA00035852"/>
    </source>
</evidence>
<dbReference type="GO" id="GO:0006631">
    <property type="term" value="P:fatty acid metabolic process"/>
    <property type="evidence" value="ECO:0007669"/>
    <property type="project" value="UniProtKB-KW"/>
</dbReference>